<dbReference type="GO" id="GO:0008270">
    <property type="term" value="F:zinc ion binding"/>
    <property type="evidence" value="ECO:0007669"/>
    <property type="project" value="UniProtKB-KW"/>
</dbReference>
<dbReference type="STRING" id="436010.A0A166WNV0"/>
<feature type="region of interest" description="Disordered" evidence="5">
    <location>
        <begin position="118"/>
        <end position="187"/>
    </location>
</feature>
<feature type="compositionally biased region" description="Low complexity" evidence="5">
    <location>
        <begin position="600"/>
        <end position="615"/>
    </location>
</feature>
<dbReference type="Pfam" id="PF14608">
    <property type="entry name" value="zf-CCCH_2"/>
    <property type="match status" value="1"/>
</dbReference>
<dbReference type="InterPro" id="IPR036855">
    <property type="entry name" value="Znf_CCCH_sf"/>
</dbReference>
<dbReference type="Gene3D" id="4.10.1000.10">
    <property type="entry name" value="Zinc finger, CCCH-type"/>
    <property type="match status" value="1"/>
</dbReference>
<evidence type="ECO:0000313" key="8">
    <source>
        <dbReference type="Proteomes" id="UP000076532"/>
    </source>
</evidence>
<feature type="compositionally biased region" description="Acidic residues" evidence="5">
    <location>
        <begin position="788"/>
        <end position="799"/>
    </location>
</feature>
<dbReference type="PROSITE" id="PS50103">
    <property type="entry name" value="ZF_C3H1"/>
    <property type="match status" value="2"/>
</dbReference>
<accession>A0A166WNV0</accession>
<feature type="compositionally biased region" description="Gly residues" evidence="5">
    <location>
        <begin position="698"/>
        <end position="707"/>
    </location>
</feature>
<gene>
    <name evidence="7" type="ORF">FIBSPDRAFT_772852</name>
</gene>
<evidence type="ECO:0000313" key="7">
    <source>
        <dbReference type="EMBL" id="KZP33949.1"/>
    </source>
</evidence>
<dbReference type="EMBL" id="KV417481">
    <property type="protein sequence ID" value="KZP33949.1"/>
    <property type="molecule type" value="Genomic_DNA"/>
</dbReference>
<evidence type="ECO:0000256" key="1">
    <source>
        <dbReference type="ARBA" id="ARBA00022723"/>
    </source>
</evidence>
<dbReference type="Pfam" id="PF00642">
    <property type="entry name" value="zf-CCCH"/>
    <property type="match status" value="1"/>
</dbReference>
<organism evidence="7 8">
    <name type="scientific">Athelia psychrophila</name>
    <dbReference type="NCBI Taxonomy" id="1759441"/>
    <lineage>
        <taxon>Eukaryota</taxon>
        <taxon>Fungi</taxon>
        <taxon>Dikarya</taxon>
        <taxon>Basidiomycota</taxon>
        <taxon>Agaricomycotina</taxon>
        <taxon>Agaricomycetes</taxon>
        <taxon>Agaricomycetidae</taxon>
        <taxon>Atheliales</taxon>
        <taxon>Atheliaceae</taxon>
        <taxon>Athelia</taxon>
    </lineage>
</organism>
<feature type="zinc finger region" description="C3H1-type" evidence="4">
    <location>
        <begin position="74"/>
        <end position="101"/>
    </location>
</feature>
<evidence type="ECO:0000256" key="5">
    <source>
        <dbReference type="SAM" id="MobiDB-lite"/>
    </source>
</evidence>
<keyword evidence="8" id="KW-1185">Reference proteome</keyword>
<evidence type="ECO:0000256" key="3">
    <source>
        <dbReference type="ARBA" id="ARBA00022833"/>
    </source>
</evidence>
<dbReference type="InterPro" id="IPR000571">
    <property type="entry name" value="Znf_CCCH"/>
</dbReference>
<feature type="region of interest" description="Disordered" evidence="5">
    <location>
        <begin position="648"/>
        <end position="799"/>
    </location>
</feature>
<dbReference type="Proteomes" id="UP000076532">
    <property type="component" value="Unassembled WGS sequence"/>
</dbReference>
<feature type="region of interest" description="Disordered" evidence="5">
    <location>
        <begin position="1"/>
        <end position="35"/>
    </location>
</feature>
<keyword evidence="2 4" id="KW-0863">Zinc-finger</keyword>
<feature type="compositionally biased region" description="Low complexity" evidence="5">
    <location>
        <begin position="230"/>
        <end position="250"/>
    </location>
</feature>
<evidence type="ECO:0000256" key="4">
    <source>
        <dbReference type="PROSITE-ProRule" id="PRU00723"/>
    </source>
</evidence>
<keyword evidence="3 4" id="KW-0862">Zinc</keyword>
<keyword evidence="1 4" id="KW-0479">Metal-binding</keyword>
<sequence>MTVTDTEQPLQDSADDQSRDKQKGAKSSSSKSKDLSHVPCKFFRVGSCTAGASCPFSHSAAPNAGGGGGGGGGGAQKDTCAWFVKGNCKFGHKCALAHILPGQSMAMDRKNKKAAQVAAQAAGGASGAGGNKGGKGANRGGREQGGAGGSGRGLLSGSTAPTRRMPMPTLKATISPSAPAPPVKDTDFANFMDVEDKLATAPALPQQTSPEAQSALEKEILKPKPAQVEAESSQPPSAPASNAATPLPLSTPAHTRARLSHDFGPIGSPPRSSHSHLTPGTSPSLAQSSSLLDSGGPFNNFQSTFSAPHNRTSFSSPPRPMGASGIAASLGATTHLGWSTDHGPIPSQVMSASMNAGSRLNAQLGVDTLEDEDLEEFVPSSLSELLSPSERNRRMSRTHSGQHQGGNPIMSPRDTSVLQAESRHHYSRSVPAPSLLGDIKSIWSTEAPPLPNGAYANGNGNGVGSYLGTPSSFKSNSNFGGRAESGGLYGEASPSQSAHAMLSPSNASAAFLGMHNRYLNSGAGGAGMGMQRSVSGENRLSAHSNYSGLNGPGAGPSSTLGGVAMSPPRGLSGLSRPSFAATHDSHTPPPSSFLSSSYIPQPQQQPQQHQSPLSHQLLSAQHLSHAQQDNSNNLSGGAQYAAYPADYQQPPSAALSPSSRALQSHAPGQSLPQGLAAGYSRIHALPPPPNLPSPALSGIGGSPGSIGNGLQWAGVGGKVGVDQQGPPQQQAGTSPGLETIFSRQSYSAAAARPSQPSNRTPSGGKPWASGAGGPLSPLSKPVVISAEAGDDDDLFSMDG</sequence>
<dbReference type="OrthoDB" id="411372at2759"/>
<feature type="compositionally biased region" description="Gly residues" evidence="5">
    <location>
        <begin position="124"/>
        <end position="154"/>
    </location>
</feature>
<dbReference type="AlphaFoldDB" id="A0A166WNV0"/>
<dbReference type="SMART" id="SM00356">
    <property type="entry name" value="ZnF_C3H1"/>
    <property type="match status" value="2"/>
</dbReference>
<feature type="compositionally biased region" description="Polar residues" evidence="5">
    <location>
        <begin position="270"/>
        <end position="316"/>
    </location>
</feature>
<feature type="domain" description="C3H1-type" evidence="6">
    <location>
        <begin position="34"/>
        <end position="61"/>
    </location>
</feature>
<evidence type="ECO:0000259" key="6">
    <source>
        <dbReference type="PROSITE" id="PS50103"/>
    </source>
</evidence>
<reference evidence="7 8" key="1">
    <citation type="journal article" date="2016" name="Mol. Biol. Evol.">
        <title>Comparative Genomics of Early-Diverging Mushroom-Forming Fungi Provides Insights into the Origins of Lignocellulose Decay Capabilities.</title>
        <authorList>
            <person name="Nagy L.G."/>
            <person name="Riley R."/>
            <person name="Tritt A."/>
            <person name="Adam C."/>
            <person name="Daum C."/>
            <person name="Floudas D."/>
            <person name="Sun H."/>
            <person name="Yadav J.S."/>
            <person name="Pangilinan J."/>
            <person name="Larsson K.H."/>
            <person name="Matsuura K."/>
            <person name="Barry K."/>
            <person name="Labutti K."/>
            <person name="Kuo R."/>
            <person name="Ohm R.A."/>
            <person name="Bhattacharya S.S."/>
            <person name="Shirouzu T."/>
            <person name="Yoshinaga Y."/>
            <person name="Martin F.M."/>
            <person name="Grigoriev I.V."/>
            <person name="Hibbett D.S."/>
        </authorList>
    </citation>
    <scope>NUCLEOTIDE SEQUENCE [LARGE SCALE GENOMIC DNA]</scope>
    <source>
        <strain evidence="7 8">CBS 109695</strain>
    </source>
</reference>
<dbReference type="SUPFAM" id="SSF90229">
    <property type="entry name" value="CCCH zinc finger"/>
    <property type="match status" value="1"/>
</dbReference>
<feature type="region of interest" description="Disordered" evidence="5">
    <location>
        <begin position="541"/>
        <end position="615"/>
    </location>
</feature>
<proteinExistence type="predicted"/>
<evidence type="ECO:0000256" key="2">
    <source>
        <dbReference type="ARBA" id="ARBA00022771"/>
    </source>
</evidence>
<feature type="domain" description="C3H1-type" evidence="6">
    <location>
        <begin position="74"/>
        <end position="101"/>
    </location>
</feature>
<name>A0A166WNV0_9AGAM</name>
<feature type="compositionally biased region" description="Polar residues" evidence="5">
    <location>
        <begin position="1"/>
        <end position="11"/>
    </location>
</feature>
<feature type="compositionally biased region" description="Low complexity" evidence="5">
    <location>
        <begin position="648"/>
        <end position="664"/>
    </location>
</feature>
<feature type="compositionally biased region" description="Low complexity" evidence="5">
    <location>
        <begin position="720"/>
        <end position="736"/>
    </location>
</feature>
<feature type="compositionally biased region" description="Low complexity" evidence="5">
    <location>
        <begin position="380"/>
        <end position="389"/>
    </location>
</feature>
<feature type="region of interest" description="Disordered" evidence="5">
    <location>
        <begin position="380"/>
        <end position="426"/>
    </location>
</feature>
<protein>
    <recommendedName>
        <fullName evidence="6">C3H1-type domain-containing protein</fullName>
    </recommendedName>
</protein>
<feature type="zinc finger region" description="C3H1-type" evidence="4">
    <location>
        <begin position="34"/>
        <end position="61"/>
    </location>
</feature>
<feature type="region of interest" description="Disordered" evidence="5">
    <location>
        <begin position="224"/>
        <end position="322"/>
    </location>
</feature>